<organism evidence="1 2">
    <name type="scientific">Aphis craccivora</name>
    <name type="common">Cowpea aphid</name>
    <dbReference type="NCBI Taxonomy" id="307492"/>
    <lineage>
        <taxon>Eukaryota</taxon>
        <taxon>Metazoa</taxon>
        <taxon>Ecdysozoa</taxon>
        <taxon>Arthropoda</taxon>
        <taxon>Hexapoda</taxon>
        <taxon>Insecta</taxon>
        <taxon>Pterygota</taxon>
        <taxon>Neoptera</taxon>
        <taxon>Paraneoptera</taxon>
        <taxon>Hemiptera</taxon>
        <taxon>Sternorrhyncha</taxon>
        <taxon>Aphidomorpha</taxon>
        <taxon>Aphidoidea</taxon>
        <taxon>Aphididae</taxon>
        <taxon>Aphidini</taxon>
        <taxon>Aphis</taxon>
        <taxon>Aphis</taxon>
    </lineage>
</organism>
<name>A0A6G0XJP3_APHCR</name>
<proteinExistence type="predicted"/>
<comment type="caution">
    <text evidence="1">The sequence shown here is derived from an EMBL/GenBank/DDBJ whole genome shotgun (WGS) entry which is preliminary data.</text>
</comment>
<evidence type="ECO:0000313" key="1">
    <source>
        <dbReference type="EMBL" id="KAF0740555.1"/>
    </source>
</evidence>
<evidence type="ECO:0000313" key="2">
    <source>
        <dbReference type="Proteomes" id="UP000478052"/>
    </source>
</evidence>
<reference evidence="1 2" key="1">
    <citation type="submission" date="2019-08" db="EMBL/GenBank/DDBJ databases">
        <title>Whole genome of Aphis craccivora.</title>
        <authorList>
            <person name="Voronova N.V."/>
            <person name="Shulinski R.S."/>
            <person name="Bandarenka Y.V."/>
            <person name="Zhorov D.G."/>
            <person name="Warner D."/>
        </authorList>
    </citation>
    <scope>NUCLEOTIDE SEQUENCE [LARGE SCALE GENOMIC DNA]</scope>
    <source>
        <strain evidence="1">180601</strain>
        <tissue evidence="1">Whole Body</tissue>
    </source>
</reference>
<gene>
    <name evidence="1" type="ORF">FWK35_00022239</name>
</gene>
<dbReference type="Proteomes" id="UP000478052">
    <property type="component" value="Unassembled WGS sequence"/>
</dbReference>
<sequence length="464" mass="53751">MPFVKIGHQQVEEVNIPLEKDEEPMEVDEEPVGVVGEPVEVDGEPIEDEEPPISDVVVPQTYITLPGIWRNSTIYVDNLKYKYYKREFLVNTISLVCERQKNRRHPIYFGTASVSRNIMDNRIFLLNPHNHQPSDIDLKVTYLREAISNRGLDRTNTTASVRTIYNNEIIQHAESARNYTHLQAARRVAAMRSLERPTIPQDLHELAEILNNLRYSVYSQTVQKVVINGRSVGIVFANIVAIELYRADLNTVTRVGIDGTFKTVPSCPSDLICLLTFQVVFNSVAFPMVYVLLGSMTEETYYGVLMVIRQILPLDYDRIRLVYCWFHYTQSIVRYCHRKLNNVLNLIRTHDAAAQIFRMVLALPHFPATRNNPLCPNVCLLDGYNVIMEYTRQFPEIQVVMEQFLENYKNYIRGFWIEQIGLERFSVFGEDHPTNNYLESFHSTLLKQMGAHPNICDFLRELLK</sequence>
<keyword evidence="2" id="KW-1185">Reference proteome</keyword>
<dbReference type="EMBL" id="VUJU01007782">
    <property type="protein sequence ID" value="KAF0740555.1"/>
    <property type="molecule type" value="Genomic_DNA"/>
</dbReference>
<protein>
    <submittedName>
        <fullName evidence="1">MULE domain-containing protein</fullName>
    </submittedName>
</protein>
<dbReference type="AlphaFoldDB" id="A0A6G0XJP3"/>
<dbReference type="OrthoDB" id="10444306at2759"/>
<accession>A0A6G0XJP3</accession>